<dbReference type="InterPro" id="IPR003593">
    <property type="entry name" value="AAA+_ATPase"/>
</dbReference>
<dbReference type="PATRIC" id="fig|888050.3.peg.220"/>
<dbReference type="SMART" id="SM00382">
    <property type="entry name" value="AAA"/>
    <property type="match status" value="1"/>
</dbReference>
<dbReference type="AlphaFoldDB" id="N6W8K4"/>
<keyword evidence="1" id="KW-0813">Transport</keyword>
<evidence type="ECO:0000313" key="6">
    <source>
        <dbReference type="EMBL" id="ENO18890.1"/>
    </source>
</evidence>
<keyword evidence="2" id="KW-0547">Nucleotide-binding</keyword>
<feature type="region of interest" description="Disordered" evidence="4">
    <location>
        <begin position="244"/>
        <end position="269"/>
    </location>
</feature>
<accession>N6W8K4</accession>
<evidence type="ECO:0000256" key="3">
    <source>
        <dbReference type="ARBA" id="ARBA00022840"/>
    </source>
</evidence>
<dbReference type="InterPro" id="IPR027417">
    <property type="entry name" value="P-loop_NTPase"/>
</dbReference>
<dbReference type="Pfam" id="PF00005">
    <property type="entry name" value="ABC_tran"/>
    <property type="match status" value="1"/>
</dbReference>
<dbReference type="PANTHER" id="PTHR42734">
    <property type="entry name" value="METAL TRANSPORT SYSTEM ATP-BINDING PROTEIN TM_0124-RELATED"/>
    <property type="match status" value="1"/>
</dbReference>
<dbReference type="HOGENOM" id="CLU_000604_1_11_11"/>
<dbReference type="Proteomes" id="UP000013015">
    <property type="component" value="Unassembled WGS sequence"/>
</dbReference>
<dbReference type="InterPro" id="IPR003439">
    <property type="entry name" value="ABC_transporter-like_ATP-bd"/>
</dbReference>
<dbReference type="EC" id="3.6.3.-" evidence="6"/>
<protein>
    <submittedName>
        <fullName evidence="6">Metal ABC superfamily ATP binding cassette transporter, ABC protein</fullName>
        <ecNumber evidence="6">3.6.3.-</ecNumber>
    </submittedName>
</protein>
<comment type="caution">
    <text evidence="6">The sequence shown here is derived from an EMBL/GenBank/DDBJ whole genome shotgun (WGS) entry which is preliminary data.</text>
</comment>
<dbReference type="PROSITE" id="PS00211">
    <property type="entry name" value="ABC_TRANSPORTER_1"/>
    <property type="match status" value="1"/>
</dbReference>
<dbReference type="EMBL" id="AQHZ01000005">
    <property type="protein sequence ID" value="ENO18890.1"/>
    <property type="molecule type" value="Genomic_DNA"/>
</dbReference>
<feature type="domain" description="ABC transporter" evidence="5">
    <location>
        <begin position="22"/>
        <end position="256"/>
    </location>
</feature>
<dbReference type="RefSeq" id="WP_005961853.1">
    <property type="nucleotide sequence ID" value="NZ_CP040505.1"/>
</dbReference>
<keyword evidence="6" id="KW-0378">Hydrolase</keyword>
<sequence>MTTISLTAPAGAPALGAPANVVDIHDLHVAWDTHLVLHGISLSIPSGQTVALTGANGSGKSTLLHALLATAPITRGSVRLFGVDNQDSRAIPWKRIGYVPQRISLGGPISASSLEVVMSGLLGRRKWWNSPADKDKAMAALKRVGLAHRAKDPLAILSGGQAQRVLIARALVRDPELLIMDEPMAGIDQASRERLAQIVSESKNATTTILVVLHELGELGPLLDRELHIGSGHISYDGAPHVLDDHEQHADEGGHHHAHPTAPTGPALVDDILKGAQ</sequence>
<feature type="compositionally biased region" description="Basic and acidic residues" evidence="4">
    <location>
        <begin position="244"/>
        <end position="255"/>
    </location>
</feature>
<reference evidence="6 7" key="1">
    <citation type="submission" date="2013-03" db="EMBL/GenBank/DDBJ databases">
        <title>Reference genome for the Human Microbiome Project.</title>
        <authorList>
            <person name="Aqrawi P."/>
            <person name="Ayvaz T."/>
            <person name="Bess C."/>
            <person name="Blankenburg K."/>
            <person name="Coyle M."/>
            <person name="Deng J."/>
            <person name="Forbes L."/>
            <person name="Fowler G."/>
            <person name="Francisco L."/>
            <person name="Fu Q."/>
            <person name="Gibbs R."/>
            <person name="Gross S."/>
            <person name="Gubbala S."/>
            <person name="Hale W."/>
            <person name="Hemphill L."/>
            <person name="Highlander S."/>
            <person name="Hirani K."/>
            <person name="Jackson L."/>
            <person name="Jakkamsetti A."/>
            <person name="Javaid M."/>
            <person name="Jayaseelan J.C."/>
            <person name="Jiang H."/>
            <person name="Joshi V."/>
            <person name="Korchina V."/>
            <person name="Kovar C."/>
            <person name="Lara F."/>
            <person name="Lee S."/>
            <person name="Liu Y."/>
            <person name="Mata R."/>
            <person name="Mathew T."/>
            <person name="Munidasa M."/>
            <person name="Muzny D."/>
            <person name="Nazareth L."/>
            <person name="Ngo R."/>
            <person name="Nguyen L."/>
            <person name="Nguyen N."/>
            <person name="Okwuonu G."/>
            <person name="Ongeri F."/>
            <person name="Palculict T."/>
            <person name="Patil S."/>
            <person name="Petrosino J."/>
            <person name="Pham C."/>
            <person name="Pham P."/>
            <person name="Pu L.-L."/>
            <person name="Qin X."/>
            <person name="Qu J."/>
            <person name="Reid J."/>
            <person name="Ross M."/>
            <person name="Ruth R."/>
            <person name="Saada N."/>
            <person name="San Lucas F."/>
            <person name="Santibanez J."/>
            <person name="Shang Y."/>
            <person name="Simmons D."/>
            <person name="Song X.-Z."/>
            <person name="Tang L.-Y."/>
            <person name="Thornton R."/>
            <person name="Warren J."/>
            <person name="Weissenberger G."/>
            <person name="Wilczek-Boney K."/>
            <person name="Worley K."/>
            <person name="Youmans B."/>
            <person name="Zhang J."/>
            <person name="Zhang L."/>
            <person name="Zhao Z."/>
            <person name="Zhou C."/>
            <person name="Zhu D."/>
            <person name="Zhu Y."/>
        </authorList>
    </citation>
    <scope>NUCLEOTIDE SEQUENCE [LARGE SCALE GENOMIC DNA]</scope>
    <source>
        <strain evidence="6 7">F0333</strain>
    </source>
</reference>
<dbReference type="Gene3D" id="3.40.50.300">
    <property type="entry name" value="P-loop containing nucleotide triphosphate hydrolases"/>
    <property type="match status" value="1"/>
</dbReference>
<evidence type="ECO:0000313" key="7">
    <source>
        <dbReference type="Proteomes" id="UP000013015"/>
    </source>
</evidence>
<gene>
    <name evidence="6" type="ORF">HMPREF9004_0225</name>
</gene>
<dbReference type="SUPFAM" id="SSF52540">
    <property type="entry name" value="P-loop containing nucleoside triphosphate hydrolases"/>
    <property type="match status" value="1"/>
</dbReference>
<dbReference type="eggNOG" id="COG1121">
    <property type="taxonomic scope" value="Bacteria"/>
</dbReference>
<dbReference type="InterPro" id="IPR050153">
    <property type="entry name" value="Metal_Ion_Import_ABC"/>
</dbReference>
<dbReference type="GO" id="GO:0005524">
    <property type="term" value="F:ATP binding"/>
    <property type="evidence" value="ECO:0007669"/>
    <property type="project" value="UniProtKB-KW"/>
</dbReference>
<evidence type="ECO:0000256" key="4">
    <source>
        <dbReference type="SAM" id="MobiDB-lite"/>
    </source>
</evidence>
<evidence type="ECO:0000256" key="1">
    <source>
        <dbReference type="ARBA" id="ARBA00022448"/>
    </source>
</evidence>
<name>N6W8K4_9ACTO</name>
<proteinExistence type="predicted"/>
<dbReference type="STRING" id="888050.HMPREF9004_0225"/>
<dbReference type="PROSITE" id="PS50893">
    <property type="entry name" value="ABC_TRANSPORTER_2"/>
    <property type="match status" value="1"/>
</dbReference>
<dbReference type="GO" id="GO:0016887">
    <property type="term" value="F:ATP hydrolysis activity"/>
    <property type="evidence" value="ECO:0007669"/>
    <property type="project" value="InterPro"/>
</dbReference>
<keyword evidence="7" id="KW-1185">Reference proteome</keyword>
<keyword evidence="3" id="KW-0067">ATP-binding</keyword>
<evidence type="ECO:0000259" key="5">
    <source>
        <dbReference type="PROSITE" id="PS50893"/>
    </source>
</evidence>
<organism evidence="6 7">
    <name type="scientific">Schaalia cardiffensis F0333</name>
    <dbReference type="NCBI Taxonomy" id="888050"/>
    <lineage>
        <taxon>Bacteria</taxon>
        <taxon>Bacillati</taxon>
        <taxon>Actinomycetota</taxon>
        <taxon>Actinomycetes</taxon>
        <taxon>Actinomycetales</taxon>
        <taxon>Actinomycetaceae</taxon>
        <taxon>Schaalia</taxon>
    </lineage>
</organism>
<dbReference type="InterPro" id="IPR017871">
    <property type="entry name" value="ABC_transporter-like_CS"/>
</dbReference>
<evidence type="ECO:0000256" key="2">
    <source>
        <dbReference type="ARBA" id="ARBA00022741"/>
    </source>
</evidence>